<dbReference type="Proteomes" id="UP000199352">
    <property type="component" value="Unassembled WGS sequence"/>
</dbReference>
<reference evidence="2" key="1">
    <citation type="submission" date="2016-10" db="EMBL/GenBank/DDBJ databases">
        <authorList>
            <person name="Varghese N."/>
            <person name="Submissions S."/>
        </authorList>
    </citation>
    <scope>NUCLEOTIDE SEQUENCE [LARGE SCALE GENOMIC DNA]</scope>
    <source>
        <strain evidence="2">CGMCC 4.3525</strain>
    </source>
</reference>
<dbReference type="AlphaFoldDB" id="A0A1H9W2N8"/>
<evidence type="ECO:0000313" key="1">
    <source>
        <dbReference type="EMBL" id="SES28196.1"/>
    </source>
</evidence>
<protein>
    <submittedName>
        <fullName evidence="1">Uncharacterized protein</fullName>
    </submittedName>
</protein>
<name>A0A1H9W2N8_9PSEU</name>
<sequence>MIGAVISADAAGHVDVGQLGTGRFARAGGGFFADTQPDDEQLVLVQHRRERTAELAAGGRRLVRVADPQAQHETALMCLGQLRRGFAQVICQEDVVVDG</sequence>
<evidence type="ECO:0000313" key="2">
    <source>
        <dbReference type="Proteomes" id="UP000199352"/>
    </source>
</evidence>
<organism evidence="1 2">
    <name type="scientific">Lentzea xinjiangensis</name>
    <dbReference type="NCBI Taxonomy" id="402600"/>
    <lineage>
        <taxon>Bacteria</taxon>
        <taxon>Bacillati</taxon>
        <taxon>Actinomycetota</taxon>
        <taxon>Actinomycetes</taxon>
        <taxon>Pseudonocardiales</taxon>
        <taxon>Pseudonocardiaceae</taxon>
        <taxon>Lentzea</taxon>
    </lineage>
</organism>
<accession>A0A1H9W2N8</accession>
<gene>
    <name evidence="1" type="ORF">SAMN05216188_13034</name>
</gene>
<keyword evidence="2" id="KW-1185">Reference proteome</keyword>
<proteinExistence type="predicted"/>
<dbReference type="EMBL" id="FOFR01000030">
    <property type="protein sequence ID" value="SES28196.1"/>
    <property type="molecule type" value="Genomic_DNA"/>
</dbReference>